<keyword evidence="6 9" id="KW-0326">Glycosidase</keyword>
<proteinExistence type="inferred from homology"/>
<dbReference type="GO" id="GO:0071555">
    <property type="term" value="P:cell wall organization"/>
    <property type="evidence" value="ECO:0007669"/>
    <property type="project" value="UniProtKB-KW"/>
</dbReference>
<keyword evidence="5 9" id="KW-0378">Hydrolase</keyword>
<keyword evidence="10" id="KW-0456">Lyase</keyword>
<dbReference type="InterPro" id="IPR000743">
    <property type="entry name" value="Glyco_hydro_28"/>
</dbReference>
<sequence>MEIMGKLVAPKMLDGWTECESDSDWLQFKDVGNLALHFHGCDNLKLSGLTHLNSARAHIAISRCNNVYVSHLTITAPEDSPNTDGIDISNSRNVFIQHSAIGTGDDCIAINGGCYDLNIANIACGPGHGISVGSLGANGALERYVRDSSFSGTTNGARIKTWQGGSGYAKNITFEKITLDAAKNPIIIDQFYCNNDHNCKSQASALLVEDVKYIDFEGTSANEEAIKLDCDQNSGCRNIIMDRIKITSAVPDKKIYASCNNAIGTSIGTIVPNVPCLKSGTEPTTSPPAMPLPTVPLPATPPPSPPLPVMPPPSLPVPVMPPSSPLVPVMPPPSLLVPVMPRHLCQCPLCSACACYASAISACARYSSAISACARYSSTISACARYASAISACARYAFAISVSARYASACACYASAISACARYSSAISACARYSSTISACARYASASSTLARSASAPTSYSSSISAPTGHASAVSALTSYASAISTLASYTSAISTLASYASAISALASDASVISTLASYASASTGYASAFAK</sequence>
<keyword evidence="3" id="KW-0134">Cell wall</keyword>
<protein>
    <submittedName>
        <fullName evidence="10">Pectin lyase-like superfamily protein</fullName>
    </submittedName>
</protein>
<dbReference type="EMBL" id="AP020373">
    <property type="protein sequence ID" value="BBN67299.1"/>
    <property type="molecule type" value="Genomic_DNA"/>
</dbReference>
<evidence type="ECO:0000256" key="4">
    <source>
        <dbReference type="ARBA" id="ARBA00022525"/>
    </source>
</evidence>
<dbReference type="GO" id="GO:0016829">
    <property type="term" value="F:lyase activity"/>
    <property type="evidence" value="ECO:0007669"/>
    <property type="project" value="UniProtKB-KW"/>
</dbReference>
<comment type="similarity">
    <text evidence="2 9">Belongs to the glycosyl hydrolase 28 family.</text>
</comment>
<dbReference type="AlphaFoldDB" id="A0A5H2XJU2"/>
<feature type="active site" evidence="8">
    <location>
        <position position="128"/>
    </location>
</feature>
<keyword evidence="7" id="KW-0961">Cell wall biogenesis/degradation</keyword>
<accession>A0A5H2XJU2</accession>
<dbReference type="Gene3D" id="2.160.20.10">
    <property type="entry name" value="Single-stranded right-handed beta-helix, Pectin lyase-like"/>
    <property type="match status" value="1"/>
</dbReference>
<dbReference type="SUPFAM" id="SSF51126">
    <property type="entry name" value="Pectin lyase-like"/>
    <property type="match status" value="1"/>
</dbReference>
<evidence type="ECO:0000256" key="8">
    <source>
        <dbReference type="PROSITE-ProRule" id="PRU10052"/>
    </source>
</evidence>
<comment type="subcellular location">
    <subcellularLocation>
        <location evidence="1">Secreted</location>
        <location evidence="1">Cell wall</location>
    </subcellularLocation>
</comment>
<evidence type="ECO:0000256" key="6">
    <source>
        <dbReference type="ARBA" id="ARBA00023295"/>
    </source>
</evidence>
<dbReference type="PROSITE" id="PS00502">
    <property type="entry name" value="POLYGALACTURONASE"/>
    <property type="match status" value="1"/>
</dbReference>
<dbReference type="PANTHER" id="PTHR31375">
    <property type="match status" value="1"/>
</dbReference>
<dbReference type="InterPro" id="IPR012334">
    <property type="entry name" value="Pectin_lyas_fold"/>
</dbReference>
<gene>
    <name evidence="10" type="ORF">Prudu_36S000100</name>
</gene>
<evidence type="ECO:0000256" key="9">
    <source>
        <dbReference type="RuleBase" id="RU361169"/>
    </source>
</evidence>
<evidence type="ECO:0000256" key="3">
    <source>
        <dbReference type="ARBA" id="ARBA00022512"/>
    </source>
</evidence>
<evidence type="ECO:0000256" key="2">
    <source>
        <dbReference type="ARBA" id="ARBA00008834"/>
    </source>
</evidence>
<evidence type="ECO:0000256" key="1">
    <source>
        <dbReference type="ARBA" id="ARBA00004191"/>
    </source>
</evidence>
<dbReference type="Pfam" id="PF00295">
    <property type="entry name" value="Glyco_hydro_28"/>
    <property type="match status" value="1"/>
</dbReference>
<evidence type="ECO:0000256" key="5">
    <source>
        <dbReference type="ARBA" id="ARBA00022801"/>
    </source>
</evidence>
<keyword evidence="4" id="KW-0964">Secreted</keyword>
<dbReference type="InterPro" id="IPR011050">
    <property type="entry name" value="Pectin_lyase_fold/virulence"/>
</dbReference>
<name>A0A5H2XJU2_PRUDU</name>
<dbReference type="GO" id="GO:0004650">
    <property type="term" value="F:polygalacturonase activity"/>
    <property type="evidence" value="ECO:0007669"/>
    <property type="project" value="InterPro"/>
</dbReference>
<organism evidence="10">
    <name type="scientific">Prunus dulcis</name>
    <name type="common">Almond</name>
    <name type="synonym">Amygdalus dulcis</name>
    <dbReference type="NCBI Taxonomy" id="3755"/>
    <lineage>
        <taxon>Eukaryota</taxon>
        <taxon>Viridiplantae</taxon>
        <taxon>Streptophyta</taxon>
        <taxon>Embryophyta</taxon>
        <taxon>Tracheophyta</taxon>
        <taxon>Spermatophyta</taxon>
        <taxon>Magnoliopsida</taxon>
        <taxon>eudicotyledons</taxon>
        <taxon>Gunneridae</taxon>
        <taxon>Pentapetalae</taxon>
        <taxon>rosids</taxon>
        <taxon>fabids</taxon>
        <taxon>Rosales</taxon>
        <taxon>Rosaceae</taxon>
        <taxon>Amygdaloideae</taxon>
        <taxon>Amygdaleae</taxon>
        <taxon>Prunus</taxon>
    </lineage>
</organism>
<dbReference type="GO" id="GO:0005975">
    <property type="term" value="P:carbohydrate metabolic process"/>
    <property type="evidence" value="ECO:0007669"/>
    <property type="project" value="InterPro"/>
</dbReference>
<evidence type="ECO:0000256" key="7">
    <source>
        <dbReference type="ARBA" id="ARBA00023316"/>
    </source>
</evidence>
<reference evidence="10" key="1">
    <citation type="journal article" date="2019" name="Science">
        <title>Mutation of a bHLH transcription factor allowed almond domestication.</title>
        <authorList>
            <person name="Sanchez-Perez R."/>
            <person name="Pavan S."/>
            <person name="Mazzeo R."/>
            <person name="Moldovan C."/>
            <person name="Aiese Cigliano R."/>
            <person name="Del Cueto J."/>
            <person name="Ricciardi F."/>
            <person name="Lotti C."/>
            <person name="Ricciardi L."/>
            <person name="Dicenta F."/>
            <person name="Lopez-Marques R.L."/>
            <person name="Lindberg Moller B."/>
        </authorList>
    </citation>
    <scope>NUCLEOTIDE SEQUENCE</scope>
</reference>
<evidence type="ECO:0000313" key="10">
    <source>
        <dbReference type="EMBL" id="BBN67299.1"/>
    </source>
</evidence>